<dbReference type="InterPro" id="IPR029058">
    <property type="entry name" value="AB_hydrolase_fold"/>
</dbReference>
<organism evidence="2 3">
    <name type="scientific">Echinicola rosea</name>
    <dbReference type="NCBI Taxonomy" id="1807691"/>
    <lineage>
        <taxon>Bacteria</taxon>
        <taxon>Pseudomonadati</taxon>
        <taxon>Bacteroidota</taxon>
        <taxon>Cytophagia</taxon>
        <taxon>Cytophagales</taxon>
        <taxon>Cyclobacteriaceae</taxon>
        <taxon>Echinicola</taxon>
    </lineage>
</organism>
<dbReference type="SUPFAM" id="SSF56801">
    <property type="entry name" value="Acetyl-CoA synthetase-like"/>
    <property type="match status" value="1"/>
</dbReference>
<dbReference type="Pfam" id="PF00975">
    <property type="entry name" value="Thioesterase"/>
    <property type="match status" value="1"/>
</dbReference>
<protein>
    <recommendedName>
        <fullName evidence="1">Carrier domain-containing protein</fullName>
    </recommendedName>
</protein>
<evidence type="ECO:0000313" key="2">
    <source>
        <dbReference type="EMBL" id="GGF17152.1"/>
    </source>
</evidence>
<dbReference type="Gene3D" id="3.40.50.1820">
    <property type="entry name" value="alpha/beta hydrolase"/>
    <property type="match status" value="1"/>
</dbReference>
<dbReference type="PROSITE" id="PS00455">
    <property type="entry name" value="AMP_BINDING"/>
    <property type="match status" value="1"/>
</dbReference>
<dbReference type="Pfam" id="PF00668">
    <property type="entry name" value="Condensation"/>
    <property type="match status" value="1"/>
</dbReference>
<name>A0ABQ1UF35_9BACT</name>
<dbReference type="InterPro" id="IPR009081">
    <property type="entry name" value="PP-bd_ACP"/>
</dbReference>
<dbReference type="InterPro" id="IPR010071">
    <property type="entry name" value="AA_adenyl_dom"/>
</dbReference>
<dbReference type="Gene3D" id="3.40.50.12780">
    <property type="entry name" value="N-terminal domain of ligase-like"/>
    <property type="match status" value="1"/>
</dbReference>
<evidence type="ECO:0000313" key="3">
    <source>
        <dbReference type="Proteomes" id="UP000647339"/>
    </source>
</evidence>
<dbReference type="InterPro" id="IPR001031">
    <property type="entry name" value="Thioesterase"/>
</dbReference>
<dbReference type="CDD" id="cd05930">
    <property type="entry name" value="A_NRPS"/>
    <property type="match status" value="1"/>
</dbReference>
<dbReference type="Gene3D" id="3.30.300.30">
    <property type="match status" value="1"/>
</dbReference>
<comment type="caution">
    <text evidence="2">The sequence shown here is derived from an EMBL/GenBank/DDBJ whole genome shotgun (WGS) entry which is preliminary data.</text>
</comment>
<dbReference type="RefSeq" id="WP_229683276.1">
    <property type="nucleotide sequence ID" value="NZ_BMIU01000001.1"/>
</dbReference>
<dbReference type="PANTHER" id="PTHR45527">
    <property type="entry name" value="NONRIBOSOMAL PEPTIDE SYNTHETASE"/>
    <property type="match status" value="1"/>
</dbReference>
<dbReference type="CDD" id="cd19531">
    <property type="entry name" value="LCL_NRPS-like"/>
    <property type="match status" value="1"/>
</dbReference>
<gene>
    <name evidence="2" type="ORF">GCM10011339_01370</name>
</gene>
<dbReference type="PROSITE" id="PS50075">
    <property type="entry name" value="CARRIER"/>
    <property type="match status" value="1"/>
</dbReference>
<dbReference type="SUPFAM" id="SSF53474">
    <property type="entry name" value="alpha/beta-Hydrolases"/>
    <property type="match status" value="1"/>
</dbReference>
<dbReference type="Pfam" id="PF00501">
    <property type="entry name" value="AMP-binding"/>
    <property type="match status" value="1"/>
</dbReference>
<dbReference type="Gene3D" id="3.30.559.10">
    <property type="entry name" value="Chloramphenicol acetyltransferase-like domain"/>
    <property type="match status" value="1"/>
</dbReference>
<proteinExistence type="predicted"/>
<dbReference type="InterPro" id="IPR000873">
    <property type="entry name" value="AMP-dep_synth/lig_dom"/>
</dbReference>
<sequence length="1345" mass="151892">MNTDLTFEVVDYDPFGIAIEKAYTSIPSQREIWLACKIGGEDANRAYNESISLVLKGTFDQPSFLEALQEVVNRHEALRAIFAIDGQQILIQEKMPIRIHTEDISALDAATEAEYIGQFHREDALTAFDLENGPLFRMALHKLSSTEHYFTLSVHHLIGDGWSLGVILEDICKIYNANVLKGAPQLPKVNPLSDYCRQITELESLPEHADTISFWMEKFNHQTEDFTLPTDHIRPAIKTYDSERLQFKLPKTQIDKVQALGKTAGASLVTTFIAAFELFLSKKSQRQEVILGIPAAGQSATGLFNLVGHCVNLLPLYSKIDNDITFLSFLKQRNEEILDCYDHQLFTYSSLLNKLNRKRDLSKTALVPVIFNLDMGMDAQVQFHGLDHELISNPRAFDNFELALNLTNSGDSYQFDWSYNTKLFKKATVGKMMEEFDRLLQTIVHHPETKLRDIHLFDPVKLVGFYEKWNDTEQDYPKNVPFTRLVHAMANQFPTKTAIEFQHQLVTYKELEDQSNRFAAFLQSKNLKKGDRIGLLMPRSADMVIGLLGVAKSGLTYIPIDPELPHDRIQHMLNDASATAIVTTTSIKDIPQATVQRIFIEDFHRDYETLPNTYQEANIQMNDPVYLLYTSGSTGLPKGVKVSHQNLTNLLYSLQDRPGISYSDRVLAVTTISFDVAGMELFGPLIAGATLVIADTPTLKDGRLLLKALGEKKITRVFSTPATYQMLVQVGWDFPLPLKIVSGGEPFQKHLIEKLLPITEEIWNAYGPTETTILSSLKHIKTPDDFDSIGTPINNTEIYLLDENRQLVDIGEVGEIHIGGDGVALGYWQKVDLTKERFIPNPFANNGKLMYKTGDLGKFKTNGELMCLGRIDNQVKIRGHRIELGEIEQQINQLESVMASHVTVQESQQGHKQLVAYVTRNTVNAHNEPSAISDETLKRWKSSIQAKLPSYMIPSHWVGIKQFPLTPNGKIDHKALPFPASKAIEKTSPNDREWSKIEKIIGEIWKESLKLSYIDLDDDFFELGGHSILAVEVMSKLDKKIDAQLPLTTIFKHATVRSFAALLENKEETKAVSNEWSSLVAIKPEGSKPPIYVVHGIAANITNYYKLIDHVDKDQPIYGLQAKGLNGIDTPNSGLENIAAHYVNEIIEHNPEGPYHIGGYSFGGYVAFEMARQLIAKNKAMGKLIIFDTSVEPMEEEGDKKGIFDMISKEFHKRKVEIQLLVEAPETFKTTKGRMIKRKTENLLTKMGLQKDNSPHDRAAIIKRIKQINKEALLNYSLKPINVDMVLFKAKIKLAPVSEEKYYGWTPYVNSIQVIDIEGDHNSMFDHPFVAPFGYKLQETLNARE</sequence>
<dbReference type="SUPFAM" id="SSF47336">
    <property type="entry name" value="ACP-like"/>
    <property type="match status" value="1"/>
</dbReference>
<dbReference type="Gene3D" id="3.30.559.30">
    <property type="entry name" value="Nonribosomal peptide synthetase, condensation domain"/>
    <property type="match status" value="1"/>
</dbReference>
<dbReference type="EMBL" id="BMIU01000001">
    <property type="protein sequence ID" value="GGF17152.1"/>
    <property type="molecule type" value="Genomic_DNA"/>
</dbReference>
<dbReference type="NCBIfam" id="TIGR01733">
    <property type="entry name" value="AA-adenyl-dom"/>
    <property type="match status" value="1"/>
</dbReference>
<dbReference type="Proteomes" id="UP000647339">
    <property type="component" value="Unassembled WGS sequence"/>
</dbReference>
<dbReference type="InterPro" id="IPR042099">
    <property type="entry name" value="ANL_N_sf"/>
</dbReference>
<dbReference type="InterPro" id="IPR001242">
    <property type="entry name" value="Condensation_dom"/>
</dbReference>
<keyword evidence="3" id="KW-1185">Reference proteome</keyword>
<reference evidence="3" key="1">
    <citation type="journal article" date="2019" name="Int. J. Syst. Evol. Microbiol.">
        <title>The Global Catalogue of Microorganisms (GCM) 10K type strain sequencing project: providing services to taxonomists for standard genome sequencing and annotation.</title>
        <authorList>
            <consortium name="The Broad Institute Genomics Platform"/>
            <consortium name="The Broad Institute Genome Sequencing Center for Infectious Disease"/>
            <person name="Wu L."/>
            <person name="Ma J."/>
        </authorList>
    </citation>
    <scope>NUCLEOTIDE SEQUENCE [LARGE SCALE GENOMIC DNA]</scope>
    <source>
        <strain evidence="3">CGMCC 1.15407</strain>
    </source>
</reference>
<dbReference type="InterPro" id="IPR023213">
    <property type="entry name" value="CAT-like_dom_sf"/>
</dbReference>
<evidence type="ECO:0000259" key="1">
    <source>
        <dbReference type="PROSITE" id="PS50075"/>
    </source>
</evidence>
<dbReference type="Gene3D" id="1.10.1200.10">
    <property type="entry name" value="ACP-like"/>
    <property type="match status" value="1"/>
</dbReference>
<dbReference type="Pfam" id="PF00550">
    <property type="entry name" value="PP-binding"/>
    <property type="match status" value="1"/>
</dbReference>
<feature type="domain" description="Carrier" evidence="1">
    <location>
        <begin position="992"/>
        <end position="1067"/>
    </location>
</feature>
<dbReference type="InterPro" id="IPR045851">
    <property type="entry name" value="AMP-bd_C_sf"/>
</dbReference>
<dbReference type="InterPro" id="IPR020845">
    <property type="entry name" value="AMP-binding_CS"/>
</dbReference>
<dbReference type="InterPro" id="IPR036736">
    <property type="entry name" value="ACP-like_sf"/>
</dbReference>
<accession>A0ABQ1UF35</accession>
<dbReference type="PANTHER" id="PTHR45527:SF1">
    <property type="entry name" value="FATTY ACID SYNTHASE"/>
    <property type="match status" value="1"/>
</dbReference>
<dbReference type="SUPFAM" id="SSF52777">
    <property type="entry name" value="CoA-dependent acyltransferases"/>
    <property type="match status" value="2"/>
</dbReference>